<evidence type="ECO:0000256" key="1">
    <source>
        <dbReference type="SAM" id="Phobius"/>
    </source>
</evidence>
<feature type="transmembrane region" description="Helical" evidence="1">
    <location>
        <begin position="156"/>
        <end position="176"/>
    </location>
</feature>
<dbReference type="Proteomes" id="UP000481030">
    <property type="component" value="Unassembled WGS sequence"/>
</dbReference>
<feature type="transmembrane region" description="Helical" evidence="1">
    <location>
        <begin position="188"/>
        <end position="210"/>
    </location>
</feature>
<protein>
    <submittedName>
        <fullName evidence="2">Uncharacterized protein</fullName>
    </submittedName>
</protein>
<accession>A0A6L3V887</accession>
<name>A0A6L3V887_9BACI</name>
<organism evidence="2 3">
    <name type="scientific">Cytobacillus depressus</name>
    <dbReference type="NCBI Taxonomy" id="1602942"/>
    <lineage>
        <taxon>Bacteria</taxon>
        <taxon>Bacillati</taxon>
        <taxon>Bacillota</taxon>
        <taxon>Bacilli</taxon>
        <taxon>Bacillales</taxon>
        <taxon>Bacillaceae</taxon>
        <taxon>Cytobacillus</taxon>
    </lineage>
</organism>
<comment type="caution">
    <text evidence="2">The sequence shown here is derived from an EMBL/GenBank/DDBJ whole genome shotgun (WGS) entry which is preliminary data.</text>
</comment>
<keyword evidence="1" id="KW-0472">Membrane</keyword>
<gene>
    <name evidence="2" type="ORF">F7731_08545</name>
</gene>
<proteinExistence type="predicted"/>
<keyword evidence="1" id="KW-1133">Transmembrane helix</keyword>
<keyword evidence="1" id="KW-0812">Transmembrane</keyword>
<evidence type="ECO:0000313" key="3">
    <source>
        <dbReference type="Proteomes" id="UP000481030"/>
    </source>
</evidence>
<keyword evidence="3" id="KW-1185">Reference proteome</keyword>
<sequence length="213" mass="24330">MEQLQLFFTNSWVISFLTGLVVYSITKIWENFRTKKNYIRAVELANKEVFNTLKLCVPEDTLPNIYSLRALHLATSKRYGVKQKDLDSLSLIIFDLIKEIMDSSFLSYNDKIQYCRKLESLESSINEIKTETENDIDSNPFEKQIYNIIKNKQSTLLTNSSALILGLASVIISFGIEKASFSKITDSINSFEIILLIISFGSLLVALISFKKN</sequence>
<reference evidence="2 3" key="1">
    <citation type="journal article" date="2016" name="Antonie Van Leeuwenhoek">
        <title>Bacillus depressus sp. nov., isolated from soil of a sunflower field.</title>
        <authorList>
            <person name="Wei X."/>
            <person name="Xin D."/>
            <person name="Xin Y."/>
            <person name="Zhang H."/>
            <person name="Wang T."/>
            <person name="Zhang J."/>
        </authorList>
    </citation>
    <scope>NUCLEOTIDE SEQUENCE [LARGE SCALE GENOMIC DNA]</scope>
    <source>
        <strain evidence="2 3">BZ1</strain>
    </source>
</reference>
<dbReference type="RefSeq" id="WP_151534335.1">
    <property type="nucleotide sequence ID" value="NZ_WBOS01000002.1"/>
</dbReference>
<dbReference type="AlphaFoldDB" id="A0A6L3V887"/>
<feature type="transmembrane region" description="Helical" evidence="1">
    <location>
        <begin position="6"/>
        <end position="26"/>
    </location>
</feature>
<dbReference type="EMBL" id="WBOS01000002">
    <property type="protein sequence ID" value="KAB2337634.1"/>
    <property type="molecule type" value="Genomic_DNA"/>
</dbReference>
<evidence type="ECO:0000313" key="2">
    <source>
        <dbReference type="EMBL" id="KAB2337634.1"/>
    </source>
</evidence>